<organism evidence="2 3">
    <name type="scientific">Rickenella mellea</name>
    <dbReference type="NCBI Taxonomy" id="50990"/>
    <lineage>
        <taxon>Eukaryota</taxon>
        <taxon>Fungi</taxon>
        <taxon>Dikarya</taxon>
        <taxon>Basidiomycota</taxon>
        <taxon>Agaricomycotina</taxon>
        <taxon>Agaricomycetes</taxon>
        <taxon>Hymenochaetales</taxon>
        <taxon>Rickenellaceae</taxon>
        <taxon>Rickenella</taxon>
    </lineage>
</organism>
<keyword evidence="3" id="KW-1185">Reference proteome</keyword>
<name>A0A4Y7Q2L3_9AGAM</name>
<protein>
    <submittedName>
        <fullName evidence="2">Uncharacterized protein</fullName>
    </submittedName>
</protein>
<dbReference type="AlphaFoldDB" id="A0A4Y7Q2L3"/>
<reference evidence="2 3" key="1">
    <citation type="submission" date="2018-06" db="EMBL/GenBank/DDBJ databases">
        <title>A transcriptomic atlas of mushroom development highlights an independent origin of complex multicellularity.</title>
        <authorList>
            <consortium name="DOE Joint Genome Institute"/>
            <person name="Krizsan K."/>
            <person name="Almasi E."/>
            <person name="Merenyi Z."/>
            <person name="Sahu N."/>
            <person name="Viragh M."/>
            <person name="Koszo T."/>
            <person name="Mondo S."/>
            <person name="Kiss B."/>
            <person name="Balint B."/>
            <person name="Kues U."/>
            <person name="Barry K."/>
            <person name="Hegedus J.C."/>
            <person name="Henrissat B."/>
            <person name="Johnson J."/>
            <person name="Lipzen A."/>
            <person name="Ohm R."/>
            <person name="Nagy I."/>
            <person name="Pangilinan J."/>
            <person name="Yan J."/>
            <person name="Xiong Y."/>
            <person name="Grigoriev I.V."/>
            <person name="Hibbett D.S."/>
            <person name="Nagy L.G."/>
        </authorList>
    </citation>
    <scope>NUCLEOTIDE SEQUENCE [LARGE SCALE GENOMIC DNA]</scope>
    <source>
        <strain evidence="2 3">SZMC22713</strain>
    </source>
</reference>
<sequence length="129" mass="14317">MPLLVSTTFLCFRSRQSFSILPNVPNEIHCTSQRDFRRSYGLLGFGSISGSAALGSRCPKQVRQKPLPAAPTPYQNDPGPSHRSPFSKQLLRGFPISLLLLHPFSILIPLFAVAHTSSEVLLVYFNSKF</sequence>
<evidence type="ECO:0000256" key="1">
    <source>
        <dbReference type="SAM" id="MobiDB-lite"/>
    </source>
</evidence>
<feature type="region of interest" description="Disordered" evidence="1">
    <location>
        <begin position="52"/>
        <end position="85"/>
    </location>
</feature>
<gene>
    <name evidence="2" type="ORF">BD410DRAFT_789299</name>
</gene>
<dbReference type="Proteomes" id="UP000294933">
    <property type="component" value="Unassembled WGS sequence"/>
</dbReference>
<dbReference type="VEuPathDB" id="FungiDB:BD410DRAFT_789299"/>
<dbReference type="EMBL" id="ML170178">
    <property type="protein sequence ID" value="TDL21884.1"/>
    <property type="molecule type" value="Genomic_DNA"/>
</dbReference>
<accession>A0A4Y7Q2L3</accession>
<evidence type="ECO:0000313" key="2">
    <source>
        <dbReference type="EMBL" id="TDL21884.1"/>
    </source>
</evidence>
<proteinExistence type="predicted"/>
<evidence type="ECO:0000313" key="3">
    <source>
        <dbReference type="Proteomes" id="UP000294933"/>
    </source>
</evidence>